<evidence type="ECO:0000313" key="3">
    <source>
        <dbReference type="Proteomes" id="UP000061018"/>
    </source>
</evidence>
<dbReference type="AlphaFoldDB" id="A0A0K2AU08"/>
<evidence type="ECO:0000256" key="1">
    <source>
        <dbReference type="SAM" id="MobiDB-lite"/>
    </source>
</evidence>
<protein>
    <submittedName>
        <fullName evidence="2">Uncharacterized protein</fullName>
    </submittedName>
</protein>
<evidence type="ECO:0000313" key="2">
    <source>
        <dbReference type="EMBL" id="AKZ56312.1"/>
    </source>
</evidence>
<gene>
    <name evidence="2" type="ORF">SAM23877_3265</name>
</gene>
<proteinExistence type="predicted"/>
<sequence length="76" mass="7591">MAVIAAERPSGSTPDTTDGPAPGVARSVHDLSSGGTSAFVEDRCELAIKTPASLSSGYCDAAGACDTQDCLSSDEL</sequence>
<dbReference type="KEGG" id="samb:SAM23877_3265"/>
<accession>A0A0K2AU08</accession>
<name>A0A0K2AU08_STRA7</name>
<dbReference type="EMBL" id="CP012382">
    <property type="protein sequence ID" value="AKZ56312.1"/>
    <property type="molecule type" value="Genomic_DNA"/>
</dbReference>
<dbReference type="Proteomes" id="UP000061018">
    <property type="component" value="Chromosome"/>
</dbReference>
<reference evidence="3" key="1">
    <citation type="journal article" date="2015" name="J. Biotechnol.">
        <title>Complete genome sequence of Streptomyces ambofaciens ATCC 23877, the spiramycin producer.</title>
        <authorList>
            <person name="Thibessard A."/>
            <person name="Haas D."/>
            <person name="Gerbaud C."/>
            <person name="Aigle B."/>
            <person name="Lautru S."/>
            <person name="Pernodet J.L."/>
            <person name="Leblond P."/>
        </authorList>
    </citation>
    <scope>NUCLEOTIDE SEQUENCE [LARGE SCALE GENOMIC DNA]</scope>
    <source>
        <strain evidence="3">ATCC 23877 / 3486 / DSM 40053 / JCM 4204 / NBRC 12836 / NRRL B-2516</strain>
    </source>
</reference>
<feature type="region of interest" description="Disordered" evidence="1">
    <location>
        <begin position="1"/>
        <end position="33"/>
    </location>
</feature>
<organism evidence="2 3">
    <name type="scientific">Streptomyces ambofaciens (strain ATCC 23877 / 3486 / DSM 40053 / JCM 4204 / NBRC 12836 / NRRL B-2516)</name>
    <dbReference type="NCBI Taxonomy" id="278992"/>
    <lineage>
        <taxon>Bacteria</taxon>
        <taxon>Bacillati</taxon>
        <taxon>Actinomycetota</taxon>
        <taxon>Actinomycetes</taxon>
        <taxon>Kitasatosporales</taxon>
        <taxon>Streptomycetaceae</taxon>
        <taxon>Streptomyces</taxon>
    </lineage>
</organism>